<dbReference type="InterPro" id="IPR006370">
    <property type="entry name" value="HB_polyprenyltransferase-like"/>
</dbReference>
<protein>
    <recommendedName>
        <fullName evidence="11 12">4-hydroxybenzoate octaprenyltransferase</fullName>
        <ecNumber evidence="11 12">2.5.1.39</ecNumber>
    </recommendedName>
    <alternativeName>
        <fullName evidence="11">4-HB polyprenyltransferase</fullName>
    </alternativeName>
</protein>
<evidence type="ECO:0000256" key="12">
    <source>
        <dbReference type="NCBIfam" id="TIGR01474"/>
    </source>
</evidence>
<evidence type="ECO:0000256" key="6">
    <source>
        <dbReference type="ARBA" id="ARBA00022679"/>
    </source>
</evidence>
<dbReference type="PANTHER" id="PTHR11048:SF28">
    <property type="entry name" value="4-HYDROXYBENZOATE POLYPRENYLTRANSFERASE, MITOCHONDRIAL"/>
    <property type="match status" value="1"/>
</dbReference>
<dbReference type="AlphaFoldDB" id="A0A967F1G7"/>
<evidence type="ECO:0000256" key="8">
    <source>
        <dbReference type="ARBA" id="ARBA00022692"/>
    </source>
</evidence>
<dbReference type="PROSITE" id="PS00943">
    <property type="entry name" value="UBIA"/>
    <property type="match status" value="1"/>
</dbReference>
<dbReference type="PANTHER" id="PTHR11048">
    <property type="entry name" value="PRENYLTRANSFERASES"/>
    <property type="match status" value="1"/>
</dbReference>
<evidence type="ECO:0000256" key="4">
    <source>
        <dbReference type="ARBA" id="ARBA00022475"/>
    </source>
</evidence>
<evidence type="ECO:0000256" key="1">
    <source>
        <dbReference type="ARBA" id="ARBA00001946"/>
    </source>
</evidence>
<evidence type="ECO:0000256" key="3">
    <source>
        <dbReference type="ARBA" id="ARBA00005985"/>
    </source>
</evidence>
<dbReference type="EC" id="2.5.1.39" evidence="11 12"/>
<dbReference type="Gene3D" id="1.10.357.140">
    <property type="entry name" value="UbiA prenyltransferase"/>
    <property type="match status" value="1"/>
</dbReference>
<comment type="similarity">
    <text evidence="3 11">Belongs to the UbiA prenyltransferase family.</text>
</comment>
<comment type="cofactor">
    <cofactor evidence="1 11">
        <name>Mg(2+)</name>
        <dbReference type="ChEBI" id="CHEBI:18420"/>
    </cofactor>
</comment>
<dbReference type="FunFam" id="1.20.120.1780:FF:000001">
    <property type="entry name" value="4-hydroxybenzoate octaprenyltransferase"/>
    <property type="match status" value="1"/>
</dbReference>
<keyword evidence="6 11" id="KW-0808">Transferase</keyword>
<dbReference type="Pfam" id="PF01040">
    <property type="entry name" value="UbiA"/>
    <property type="match status" value="1"/>
</dbReference>
<keyword evidence="8 11" id="KW-0812">Transmembrane</keyword>
<evidence type="ECO:0000256" key="9">
    <source>
        <dbReference type="ARBA" id="ARBA00022989"/>
    </source>
</evidence>
<name>A0A967F1G7_9PROT</name>
<dbReference type="NCBIfam" id="TIGR01474">
    <property type="entry name" value="ubiA_proteo"/>
    <property type="match status" value="1"/>
</dbReference>
<feature type="transmembrane region" description="Helical" evidence="11">
    <location>
        <begin position="39"/>
        <end position="59"/>
    </location>
</feature>
<keyword evidence="10 11" id="KW-0472">Membrane</keyword>
<dbReference type="Gene3D" id="1.20.120.1780">
    <property type="entry name" value="UbiA prenyltransferase"/>
    <property type="match status" value="1"/>
</dbReference>
<dbReference type="InterPro" id="IPR030470">
    <property type="entry name" value="UbiA_prenylTrfase_CS"/>
</dbReference>
<evidence type="ECO:0000256" key="2">
    <source>
        <dbReference type="ARBA" id="ARBA00004141"/>
    </source>
</evidence>
<dbReference type="GO" id="GO:0005886">
    <property type="term" value="C:plasma membrane"/>
    <property type="evidence" value="ECO:0007669"/>
    <property type="project" value="UniProtKB-SubCell"/>
</dbReference>
<keyword evidence="9 11" id="KW-1133">Transmembrane helix</keyword>
<sequence length="317" mass="34645">MNSTTTSTASDIRPNHWVLRLAPQGLRPYLRLARFDRPIGTWLLLFPGWWAIALGDAVTNSGPSWPLYLLFGVGALLMRGAGCVVNDILDRDFDAKVARTASRPIPGGEVSPLQAGLFLLALLLVSLAILLQMNGLTIALGCASLLLVFPYPLMKRITYWPQAWLGLTFNWGALLGWTAVTGSFGWPAALLYIGGIAWTLGYDTIYAHQDKEDDALIGVKSTALRLGKATKPWLRVFYALTLLLFGLAGQTAGLLWPFWLGLSAVALHFLWQVAALKMEVPGDCRAKFESNRFVGWLLLAGILAGSPWVHAWIGITS</sequence>
<feature type="transmembrane region" description="Helical" evidence="11">
    <location>
        <begin position="110"/>
        <end position="130"/>
    </location>
</feature>
<feature type="transmembrane region" description="Helical" evidence="11">
    <location>
        <begin position="296"/>
        <end position="315"/>
    </location>
</feature>
<dbReference type="GO" id="GO:0006744">
    <property type="term" value="P:ubiquinone biosynthetic process"/>
    <property type="evidence" value="ECO:0007669"/>
    <property type="project" value="UniProtKB-UniRule"/>
</dbReference>
<evidence type="ECO:0000256" key="7">
    <source>
        <dbReference type="ARBA" id="ARBA00022688"/>
    </source>
</evidence>
<comment type="pathway">
    <text evidence="11">Cofactor biosynthesis; ubiquinone biosynthesis.</text>
</comment>
<keyword evidence="7 11" id="KW-0831">Ubiquinone biosynthesis</keyword>
<feature type="transmembrane region" description="Helical" evidence="11">
    <location>
        <begin position="136"/>
        <end position="154"/>
    </location>
</feature>
<dbReference type="EMBL" id="JAAQPH010000019">
    <property type="protein sequence ID" value="NIA71215.1"/>
    <property type="molecule type" value="Genomic_DNA"/>
</dbReference>
<dbReference type="HAMAP" id="MF_01635">
    <property type="entry name" value="UbiA"/>
    <property type="match status" value="1"/>
</dbReference>
<comment type="catalytic activity">
    <reaction evidence="11">
        <text>all-trans-octaprenyl diphosphate + 4-hydroxybenzoate = 4-hydroxy-3-(all-trans-octaprenyl)benzoate + diphosphate</text>
        <dbReference type="Rhea" id="RHEA:27782"/>
        <dbReference type="ChEBI" id="CHEBI:1617"/>
        <dbReference type="ChEBI" id="CHEBI:17879"/>
        <dbReference type="ChEBI" id="CHEBI:33019"/>
        <dbReference type="ChEBI" id="CHEBI:57711"/>
        <dbReference type="EC" id="2.5.1.39"/>
    </reaction>
</comment>
<gene>
    <name evidence="11" type="primary">ubiA</name>
    <name evidence="13" type="ORF">HBA54_21680</name>
</gene>
<feature type="transmembrane region" description="Helical" evidence="11">
    <location>
        <begin position="65"/>
        <end position="89"/>
    </location>
</feature>
<evidence type="ECO:0000256" key="5">
    <source>
        <dbReference type="ARBA" id="ARBA00022519"/>
    </source>
</evidence>
<dbReference type="InterPro" id="IPR000537">
    <property type="entry name" value="UbiA_prenyltransferase"/>
</dbReference>
<dbReference type="CDD" id="cd13959">
    <property type="entry name" value="PT_UbiA_COQ2"/>
    <property type="match status" value="1"/>
</dbReference>
<dbReference type="InterPro" id="IPR039653">
    <property type="entry name" value="Prenyltransferase"/>
</dbReference>
<dbReference type="RefSeq" id="WP_167228591.1">
    <property type="nucleotide sequence ID" value="NZ_JAAQPH010000019.1"/>
</dbReference>
<evidence type="ECO:0000256" key="10">
    <source>
        <dbReference type="ARBA" id="ARBA00023136"/>
    </source>
</evidence>
<comment type="caution">
    <text evidence="13">The sequence shown here is derived from an EMBL/GenBank/DDBJ whole genome shotgun (WGS) entry which is preliminary data.</text>
</comment>
<evidence type="ECO:0000313" key="13">
    <source>
        <dbReference type="EMBL" id="NIA71215.1"/>
    </source>
</evidence>
<dbReference type="FunFam" id="1.10.357.140:FF:000003">
    <property type="entry name" value="4-hydroxybenzoate polyprenyltransferase, mitochondrial"/>
    <property type="match status" value="1"/>
</dbReference>
<keyword evidence="14" id="KW-1185">Reference proteome</keyword>
<evidence type="ECO:0000256" key="11">
    <source>
        <dbReference type="HAMAP-Rule" id="MF_01635"/>
    </source>
</evidence>
<keyword evidence="4 11" id="KW-1003">Cell membrane</keyword>
<reference evidence="13" key="1">
    <citation type="submission" date="2020-03" db="EMBL/GenBank/DDBJ databases">
        <title>Genome of Pelagibius litoralis DSM 21314T.</title>
        <authorList>
            <person name="Wang G."/>
        </authorList>
    </citation>
    <scope>NUCLEOTIDE SEQUENCE</scope>
    <source>
        <strain evidence="13">DSM 21314</strain>
    </source>
</reference>
<dbReference type="InterPro" id="IPR044878">
    <property type="entry name" value="UbiA_sf"/>
</dbReference>
<dbReference type="Proteomes" id="UP000761264">
    <property type="component" value="Unassembled WGS sequence"/>
</dbReference>
<dbReference type="GO" id="GO:0008412">
    <property type="term" value="F:4-hydroxybenzoate polyprenyltransferase activity"/>
    <property type="evidence" value="ECO:0007669"/>
    <property type="project" value="UniProtKB-UniRule"/>
</dbReference>
<comment type="function">
    <text evidence="11">Catalyzes the prenylation of para-hydroxybenzoate (PHB) with an all-trans polyprenyl group. Mediates the second step in the final reaction sequence of ubiquinone-8 (UQ-8) biosynthesis, which is the condensation of the polyisoprenoid side chain with PHB, generating the first membrane-bound Q intermediate 3-octaprenyl-4-hydroxybenzoate.</text>
</comment>
<evidence type="ECO:0000313" key="14">
    <source>
        <dbReference type="Proteomes" id="UP000761264"/>
    </source>
</evidence>
<keyword evidence="5 11" id="KW-0997">Cell inner membrane</keyword>
<proteinExistence type="inferred from homology"/>
<keyword evidence="11" id="KW-0460">Magnesium</keyword>
<comment type="subcellular location">
    <subcellularLocation>
        <location evidence="11">Cell inner membrane</location>
        <topology evidence="11">Multi-pass membrane protein</topology>
    </subcellularLocation>
    <subcellularLocation>
        <location evidence="2">Membrane</location>
        <topology evidence="2">Multi-pass membrane protein</topology>
    </subcellularLocation>
</comment>
<accession>A0A967F1G7</accession>
<feature type="transmembrane region" description="Helical" evidence="11">
    <location>
        <begin position="233"/>
        <end position="252"/>
    </location>
</feature>
<organism evidence="13 14">
    <name type="scientific">Pelagibius litoralis</name>
    <dbReference type="NCBI Taxonomy" id="374515"/>
    <lineage>
        <taxon>Bacteria</taxon>
        <taxon>Pseudomonadati</taxon>
        <taxon>Pseudomonadota</taxon>
        <taxon>Alphaproteobacteria</taxon>
        <taxon>Rhodospirillales</taxon>
        <taxon>Rhodovibrionaceae</taxon>
        <taxon>Pelagibius</taxon>
    </lineage>
</organism>